<dbReference type="AlphaFoldDB" id="A0AAE2ZT66"/>
<sequence>MSELFSNAVTSIRLGIEDFETDDSDRMLSAARNYYAGLLLLAKECLIRAAPEAEPSQIIGARFKPIPNGDGGVEHVIEGYTTVDLSQLRSRFKDFGLTWPKTDIKKLQSYRNDLEHYHLKEPSSALSEAIASSFSMMVEFFGILGENPQELLDEVWETILEQKAAFDKIQADCLASWEAVQWKESVERLDLLACPECGSSLVAQLDRENTEHHEIMCKCFRCGNESNHEKSIEMVVEACFEVDAYLMAKEGMNSPINTCPSCGLDTYVETGDISFCYNCEESVSGTCARCGNGIDIHEYSPDHEELCSYCAYQWEKMRDE</sequence>
<comment type="caution">
    <text evidence="1">The sequence shown here is derived from an EMBL/GenBank/DDBJ whole genome shotgun (WGS) entry which is preliminary data.</text>
</comment>
<keyword evidence="2" id="KW-1185">Reference proteome</keyword>
<dbReference type="RefSeq" id="WP_220231127.1">
    <property type="nucleotide sequence ID" value="NZ_JAICBX010000006.1"/>
</dbReference>
<reference evidence="1" key="1">
    <citation type="submission" date="2021-08" db="EMBL/GenBank/DDBJ databases">
        <title>Hoeflea bacterium WL0058 sp. nov., isolated from the sediment.</title>
        <authorList>
            <person name="Wang L."/>
            <person name="Zhang D."/>
        </authorList>
    </citation>
    <scope>NUCLEOTIDE SEQUENCE</scope>
    <source>
        <strain evidence="1">WL0058</strain>
    </source>
</reference>
<accession>A0AAE2ZT66</accession>
<organism evidence="1 2">
    <name type="scientific">Flavimaribacter sediminis</name>
    <dbReference type="NCBI Taxonomy" id="2865987"/>
    <lineage>
        <taxon>Bacteria</taxon>
        <taxon>Pseudomonadati</taxon>
        <taxon>Pseudomonadota</taxon>
        <taxon>Alphaproteobacteria</taxon>
        <taxon>Hyphomicrobiales</taxon>
        <taxon>Rhizobiaceae</taxon>
        <taxon>Flavimaribacter</taxon>
    </lineage>
</organism>
<protein>
    <submittedName>
        <fullName evidence="1">Uncharacterized protein</fullName>
    </submittedName>
</protein>
<proteinExistence type="predicted"/>
<evidence type="ECO:0000313" key="1">
    <source>
        <dbReference type="EMBL" id="MBW8640396.1"/>
    </source>
</evidence>
<gene>
    <name evidence="1" type="ORF">K1W69_24605</name>
</gene>
<dbReference type="EMBL" id="JAICBX010000006">
    <property type="protein sequence ID" value="MBW8640396.1"/>
    <property type="molecule type" value="Genomic_DNA"/>
</dbReference>
<name>A0AAE2ZT66_9HYPH</name>
<evidence type="ECO:0000313" key="2">
    <source>
        <dbReference type="Proteomes" id="UP001196509"/>
    </source>
</evidence>
<dbReference type="Proteomes" id="UP001196509">
    <property type="component" value="Unassembled WGS sequence"/>
</dbReference>